<dbReference type="InterPro" id="IPR006813">
    <property type="entry name" value="Glyco_trans_17"/>
</dbReference>
<dbReference type="GO" id="GO:0006044">
    <property type="term" value="P:N-acetylglucosamine metabolic process"/>
    <property type="evidence" value="ECO:0007669"/>
    <property type="project" value="TreeGrafter"/>
</dbReference>
<dbReference type="AlphaFoldDB" id="A0A0D3IVS3"/>
<reference evidence="3" key="1">
    <citation type="journal article" date="2013" name="Nature">
        <title>Pan genome of the phytoplankton Emiliania underpins its global distribution.</title>
        <authorList>
            <person name="Read B.A."/>
            <person name="Kegel J."/>
            <person name="Klute M.J."/>
            <person name="Kuo A."/>
            <person name="Lefebvre S.C."/>
            <person name="Maumus F."/>
            <person name="Mayer C."/>
            <person name="Miller J."/>
            <person name="Monier A."/>
            <person name="Salamov A."/>
            <person name="Young J."/>
            <person name="Aguilar M."/>
            <person name="Claverie J.M."/>
            <person name="Frickenhaus S."/>
            <person name="Gonzalez K."/>
            <person name="Herman E.K."/>
            <person name="Lin Y.C."/>
            <person name="Napier J."/>
            <person name="Ogata H."/>
            <person name="Sarno A.F."/>
            <person name="Shmutz J."/>
            <person name="Schroeder D."/>
            <person name="de Vargas C."/>
            <person name="Verret F."/>
            <person name="von Dassow P."/>
            <person name="Valentin K."/>
            <person name="Van de Peer Y."/>
            <person name="Wheeler G."/>
            <person name="Dacks J.B."/>
            <person name="Delwiche C.F."/>
            <person name="Dyhrman S.T."/>
            <person name="Glockner G."/>
            <person name="John U."/>
            <person name="Richards T."/>
            <person name="Worden A.Z."/>
            <person name="Zhang X."/>
            <person name="Grigoriev I.V."/>
            <person name="Allen A.E."/>
            <person name="Bidle K."/>
            <person name="Borodovsky M."/>
            <person name="Bowler C."/>
            <person name="Brownlee C."/>
            <person name="Cock J.M."/>
            <person name="Elias M."/>
            <person name="Gladyshev V.N."/>
            <person name="Groth M."/>
            <person name="Guda C."/>
            <person name="Hadaegh A."/>
            <person name="Iglesias-Rodriguez M.D."/>
            <person name="Jenkins J."/>
            <person name="Jones B.M."/>
            <person name="Lawson T."/>
            <person name="Leese F."/>
            <person name="Lindquist E."/>
            <person name="Lobanov A."/>
            <person name="Lomsadze A."/>
            <person name="Malik S.B."/>
            <person name="Marsh M.E."/>
            <person name="Mackinder L."/>
            <person name="Mock T."/>
            <person name="Mueller-Roeber B."/>
            <person name="Pagarete A."/>
            <person name="Parker M."/>
            <person name="Probert I."/>
            <person name="Quesneville H."/>
            <person name="Raines C."/>
            <person name="Rensing S.A."/>
            <person name="Riano-Pachon D.M."/>
            <person name="Richier S."/>
            <person name="Rokitta S."/>
            <person name="Shiraiwa Y."/>
            <person name="Soanes D.M."/>
            <person name="van der Giezen M."/>
            <person name="Wahlund T.M."/>
            <person name="Williams B."/>
            <person name="Wilson W."/>
            <person name="Wolfe G."/>
            <person name="Wurch L.L."/>
        </authorList>
    </citation>
    <scope>NUCLEOTIDE SEQUENCE</scope>
</reference>
<name>A0A0D3IVS3_EMIH1</name>
<evidence type="ECO:0000313" key="3">
    <source>
        <dbReference type="Proteomes" id="UP000013827"/>
    </source>
</evidence>
<dbReference type="KEGG" id="ehx:EMIHUDRAFT_103327"/>
<dbReference type="RefSeq" id="XP_005767787.1">
    <property type="nucleotide sequence ID" value="XM_005767730.1"/>
</dbReference>
<evidence type="ECO:0000256" key="1">
    <source>
        <dbReference type="SAM" id="SignalP"/>
    </source>
</evidence>
<accession>A0A0D3IVS3</accession>
<feature type="chain" id="PRO_5044249589" evidence="1">
    <location>
        <begin position="16"/>
        <end position="396"/>
    </location>
</feature>
<protein>
    <submittedName>
        <fullName evidence="2">Uncharacterized protein</fullName>
    </submittedName>
</protein>
<dbReference type="PANTHER" id="PTHR12224:SF0">
    <property type="entry name" value="BETA-1,4-MANNOSYL-GLYCOPROTEIN 4-BETA-N-ACETYLGLUCOSAMINYLTRANSFERASE"/>
    <property type="match status" value="1"/>
</dbReference>
<dbReference type="EnsemblProtists" id="EOD15358">
    <property type="protein sequence ID" value="EOD15358"/>
    <property type="gene ID" value="EMIHUDRAFT_103327"/>
</dbReference>
<dbReference type="GO" id="GO:0016020">
    <property type="term" value="C:membrane"/>
    <property type="evidence" value="ECO:0007669"/>
    <property type="project" value="InterPro"/>
</dbReference>
<proteinExistence type="predicted"/>
<sequence length="396" mass="43560">MAQLFVLCFMYSTAASPVASSCSSSFEQLTPPKLRSKRARFADAVHNSTAEVQPARSVWDLIVFGFELEMLKLHMRVLHPVVAGFLVTEASIRFQTAKSKPTLLSDGLSAGTLPPYMREKTAVRVLGSDVAESRCKGRVLIGGSQGGVRKRYSGRCFQQQQRLATLEMFLERAGPDDLAVVSDVDEIARPEVLSSLASCHPYSQGAGPMEEGGGLLLSARQFKFGVHCDTGYVWYEGPKVYAARFLRREQRQRPWTAQGFDDLRRVGAFSLATRPRGAWHLTSFGSTLELHRKLTSFGAANLFAQEGALDIDRLTACTARCFELLDRGAPSACPPLATNRSHGWRKRMGGRLPPRLPGRRITQLAGAELPPPLLAHPEDFPASWFAFLQPPPQAGM</sequence>
<evidence type="ECO:0000313" key="2">
    <source>
        <dbReference type="EnsemblProtists" id="EOD15358"/>
    </source>
</evidence>
<dbReference type="GeneID" id="17261504"/>
<reference evidence="2" key="2">
    <citation type="submission" date="2024-10" db="UniProtKB">
        <authorList>
            <consortium name="EnsemblProtists"/>
        </authorList>
    </citation>
    <scope>IDENTIFICATION</scope>
</reference>
<dbReference type="PaxDb" id="2903-EOD15358"/>
<dbReference type="HOGENOM" id="CLU_697247_0_0_1"/>
<keyword evidence="3" id="KW-1185">Reference proteome</keyword>
<keyword evidence="1" id="KW-0732">Signal</keyword>
<dbReference type="PANTHER" id="PTHR12224">
    <property type="entry name" value="BETA-1,4-MANNOSYL-GLYCOPROTEIN BETA-1,4-N-ACETYLGLUCOSAMINYL-TRANSFERASE"/>
    <property type="match status" value="1"/>
</dbReference>
<organism evidence="2 3">
    <name type="scientific">Emiliania huxleyi (strain CCMP1516)</name>
    <dbReference type="NCBI Taxonomy" id="280463"/>
    <lineage>
        <taxon>Eukaryota</taxon>
        <taxon>Haptista</taxon>
        <taxon>Haptophyta</taxon>
        <taxon>Prymnesiophyceae</taxon>
        <taxon>Isochrysidales</taxon>
        <taxon>Noelaerhabdaceae</taxon>
        <taxon>Emiliania</taxon>
    </lineage>
</organism>
<dbReference type="GO" id="GO:0003830">
    <property type="term" value="F:beta-1,4-mannosylglycoprotein 4-beta-N-acetylglucosaminyltransferase activity"/>
    <property type="evidence" value="ECO:0007669"/>
    <property type="project" value="InterPro"/>
</dbReference>
<feature type="signal peptide" evidence="1">
    <location>
        <begin position="1"/>
        <end position="15"/>
    </location>
</feature>
<dbReference type="Proteomes" id="UP000013827">
    <property type="component" value="Unassembled WGS sequence"/>
</dbReference>